<reference evidence="2" key="1">
    <citation type="submission" date="2021-03" db="EMBL/GenBank/DDBJ databases">
        <title>Draft genome sequence of rust myrtle Austropuccinia psidii MF-1, a brazilian biotype.</title>
        <authorList>
            <person name="Quecine M.C."/>
            <person name="Pachon D.M.R."/>
            <person name="Bonatelli M.L."/>
            <person name="Correr F.H."/>
            <person name="Franceschini L.M."/>
            <person name="Leite T.F."/>
            <person name="Margarido G.R.A."/>
            <person name="Almeida C.A."/>
            <person name="Ferrarezi J.A."/>
            <person name="Labate C.A."/>
        </authorList>
    </citation>
    <scope>NUCLEOTIDE SEQUENCE</scope>
    <source>
        <strain evidence="2">MF-1</strain>
    </source>
</reference>
<organism evidence="2 3">
    <name type="scientific">Austropuccinia psidii MF-1</name>
    <dbReference type="NCBI Taxonomy" id="1389203"/>
    <lineage>
        <taxon>Eukaryota</taxon>
        <taxon>Fungi</taxon>
        <taxon>Dikarya</taxon>
        <taxon>Basidiomycota</taxon>
        <taxon>Pucciniomycotina</taxon>
        <taxon>Pucciniomycetes</taxon>
        <taxon>Pucciniales</taxon>
        <taxon>Sphaerophragmiaceae</taxon>
        <taxon>Austropuccinia</taxon>
    </lineage>
</organism>
<dbReference type="EMBL" id="AVOT02000006">
    <property type="protein sequence ID" value="MBW0460356.1"/>
    <property type="molecule type" value="Genomic_DNA"/>
</dbReference>
<dbReference type="Proteomes" id="UP000765509">
    <property type="component" value="Unassembled WGS sequence"/>
</dbReference>
<dbReference type="AlphaFoldDB" id="A0A9Q3B879"/>
<protein>
    <submittedName>
        <fullName evidence="2">Uncharacterized protein</fullName>
    </submittedName>
</protein>
<comment type="caution">
    <text evidence="2">The sequence shown here is derived from an EMBL/GenBank/DDBJ whole genome shotgun (WGS) entry which is preliminary data.</text>
</comment>
<sequence length="97" mass="11356">MVTSQKLQPVARSSGRREDQSPLPLPFAQVFQTRDNWSVWVTREDTNIENEGQDAVGRFLRGLDENSREVIAYDNDRMILVLLLRRWLLNLYSMNMS</sequence>
<keyword evidence="3" id="KW-1185">Reference proteome</keyword>
<name>A0A9Q3B879_9BASI</name>
<evidence type="ECO:0000313" key="2">
    <source>
        <dbReference type="EMBL" id="MBW0460356.1"/>
    </source>
</evidence>
<accession>A0A9Q3B879</accession>
<gene>
    <name evidence="2" type="ORF">O181_000071</name>
</gene>
<evidence type="ECO:0000256" key="1">
    <source>
        <dbReference type="SAM" id="MobiDB-lite"/>
    </source>
</evidence>
<evidence type="ECO:0000313" key="3">
    <source>
        <dbReference type="Proteomes" id="UP000765509"/>
    </source>
</evidence>
<proteinExistence type="predicted"/>
<feature type="region of interest" description="Disordered" evidence="1">
    <location>
        <begin position="1"/>
        <end position="24"/>
    </location>
</feature>